<gene>
    <name evidence="1" type="ORF">BRYFOR_08235</name>
</gene>
<comment type="caution">
    <text evidence="1">The sequence shown here is derived from an EMBL/GenBank/DDBJ whole genome shotgun (WGS) entry which is preliminary data.</text>
</comment>
<dbReference type="Proteomes" id="UP000005561">
    <property type="component" value="Unassembled WGS sequence"/>
</dbReference>
<dbReference type="AlphaFoldDB" id="C6LHX1"/>
<dbReference type="eggNOG" id="ENOG5031712">
    <property type="taxonomic scope" value="Bacteria"/>
</dbReference>
<dbReference type="RefSeq" id="WP_006863019.1">
    <property type="nucleotide sequence ID" value="NZ_ACCL02000015.1"/>
</dbReference>
<keyword evidence="2" id="KW-1185">Reference proteome</keyword>
<accession>C6LHX1</accession>
<organism evidence="1 2">
    <name type="scientific">Marvinbryantia formatexigens DSM 14469</name>
    <dbReference type="NCBI Taxonomy" id="478749"/>
    <lineage>
        <taxon>Bacteria</taxon>
        <taxon>Bacillati</taxon>
        <taxon>Bacillota</taxon>
        <taxon>Clostridia</taxon>
        <taxon>Lachnospirales</taxon>
        <taxon>Lachnospiraceae</taxon>
        <taxon>Marvinbryantia</taxon>
    </lineage>
</organism>
<evidence type="ECO:0000313" key="1">
    <source>
        <dbReference type="EMBL" id="EET59861.1"/>
    </source>
</evidence>
<reference evidence="1" key="1">
    <citation type="submission" date="2009-07" db="EMBL/GenBank/DDBJ databases">
        <authorList>
            <person name="Weinstock G."/>
            <person name="Sodergren E."/>
            <person name="Clifton S."/>
            <person name="Fulton L."/>
            <person name="Fulton B."/>
            <person name="Courtney L."/>
            <person name="Fronick C."/>
            <person name="Harrison M."/>
            <person name="Strong C."/>
            <person name="Farmer C."/>
            <person name="Delahaunty K."/>
            <person name="Markovic C."/>
            <person name="Hall O."/>
            <person name="Minx P."/>
            <person name="Tomlinson C."/>
            <person name="Mitreva M."/>
            <person name="Nelson J."/>
            <person name="Hou S."/>
            <person name="Wollam A."/>
            <person name="Pepin K.H."/>
            <person name="Johnson M."/>
            <person name="Bhonagiri V."/>
            <person name="Nash W.E."/>
            <person name="Warren W."/>
            <person name="Chinwalla A."/>
            <person name="Mardis E.R."/>
            <person name="Wilson R.K."/>
        </authorList>
    </citation>
    <scope>NUCLEOTIDE SEQUENCE [LARGE SCALE GENOMIC DNA]</scope>
    <source>
        <strain evidence="1">DSM 14469</strain>
    </source>
</reference>
<dbReference type="EMBL" id="ACCL02000015">
    <property type="protein sequence ID" value="EET59861.1"/>
    <property type="molecule type" value="Genomic_DNA"/>
</dbReference>
<proteinExistence type="predicted"/>
<evidence type="ECO:0000313" key="2">
    <source>
        <dbReference type="Proteomes" id="UP000005561"/>
    </source>
</evidence>
<sequence length="221" mass="26405">MFKHKKIELTGKTNNIWNSYDFAMSGLGEKSKIWAKIKHVKRCLKWSKQRIARGYSDSDVRNMYGYLQILLPDMLQNLKDYRHGSPGFLGENYTNKDGILVNDTCHAEWDRILDRMIFLWKETDENTCSKKNLYDEEHSSASHEFSERYGFLGEKLQTKEEMEENKKRGGGCTVHFMDELPEYKEIAEKYREEERRLEQYRIACKDEAMDMLKQYFFALWD</sequence>
<protein>
    <submittedName>
        <fullName evidence="1">Uncharacterized protein</fullName>
    </submittedName>
</protein>
<name>C6LHX1_9FIRM</name>